<dbReference type="GO" id="GO:0008484">
    <property type="term" value="F:sulfuric ester hydrolase activity"/>
    <property type="evidence" value="ECO:0007669"/>
    <property type="project" value="TreeGrafter"/>
</dbReference>
<keyword evidence="1" id="KW-0479">Metal-binding</keyword>
<evidence type="ECO:0000313" key="4">
    <source>
        <dbReference type="EMBL" id="TBL81943.1"/>
    </source>
</evidence>
<dbReference type="RefSeq" id="WP_131011228.1">
    <property type="nucleotide sequence ID" value="NZ_SIRE01000001.1"/>
</dbReference>
<sequence>MKRPNILIIYTDQQRWDALGANGNSEIQTPNLDRLAAEGVNFDHHFVQNPVCMPSRISFLSGRYPSALRITHMGVPVPQDTVTLPRMLNNYGYVCGNIGKLHFLPHANRDHRSVHPDYGFAHLEISDEPGSYEDAYRAWIRAKDPSQLEYASLGLPPAAQVWYDTMKVRDGIPHPEREPRRAEAFRGKDEFTHSAFVAEQTMAFIEKHAKDSWLCIAGFYSPHAPWVAPQKFLDMYDPDQLSVPAYPPHLDERRSETHFSDEELRSVKHGYYAMISEVDDYVGKLMRKLQELGLEQDTIVVFSSDHGEYLGEHLRYGKGYPGEDCVSRVPLIVRWPQGAKQAGTTATIVEAVDVVPTLLECAGIPVPSEVQGQSFKPLLQGDEFTGKGYALMEATGWKTIRTRDYRYLREADGREALFHLKEDPMQYADVAEHADYGDVVKELRGQLLSAVIRNEAPLPRVWPY</sequence>
<evidence type="ECO:0000259" key="3">
    <source>
        <dbReference type="Pfam" id="PF00884"/>
    </source>
</evidence>
<dbReference type="Gene3D" id="3.40.720.10">
    <property type="entry name" value="Alkaline Phosphatase, subunit A"/>
    <property type="match status" value="1"/>
</dbReference>
<dbReference type="GO" id="GO:0005737">
    <property type="term" value="C:cytoplasm"/>
    <property type="evidence" value="ECO:0007669"/>
    <property type="project" value="TreeGrafter"/>
</dbReference>
<dbReference type="GO" id="GO:0046872">
    <property type="term" value="F:metal ion binding"/>
    <property type="evidence" value="ECO:0007669"/>
    <property type="project" value="UniProtKB-KW"/>
</dbReference>
<keyword evidence="2" id="KW-0378">Hydrolase</keyword>
<dbReference type="AlphaFoldDB" id="A0A4Q9E197"/>
<evidence type="ECO:0000256" key="1">
    <source>
        <dbReference type="ARBA" id="ARBA00022723"/>
    </source>
</evidence>
<organism evidence="4 5">
    <name type="scientific">Paenibacillus thalictri</name>
    <dbReference type="NCBI Taxonomy" id="2527873"/>
    <lineage>
        <taxon>Bacteria</taxon>
        <taxon>Bacillati</taxon>
        <taxon>Bacillota</taxon>
        <taxon>Bacilli</taxon>
        <taxon>Bacillales</taxon>
        <taxon>Paenibacillaceae</taxon>
        <taxon>Paenibacillus</taxon>
    </lineage>
</organism>
<protein>
    <submittedName>
        <fullName evidence="4">DUF229 domain-containing protein</fullName>
    </submittedName>
</protein>
<evidence type="ECO:0000256" key="2">
    <source>
        <dbReference type="ARBA" id="ARBA00022801"/>
    </source>
</evidence>
<dbReference type="OrthoDB" id="9762324at2"/>
<name>A0A4Q9E197_9BACL</name>
<evidence type="ECO:0000313" key="5">
    <source>
        <dbReference type="Proteomes" id="UP000293142"/>
    </source>
</evidence>
<gene>
    <name evidence="4" type="ORF">EYB31_00060</name>
</gene>
<feature type="domain" description="Sulfatase N-terminal" evidence="3">
    <location>
        <begin position="4"/>
        <end position="364"/>
    </location>
</feature>
<dbReference type="Proteomes" id="UP000293142">
    <property type="component" value="Unassembled WGS sequence"/>
</dbReference>
<dbReference type="InterPro" id="IPR017850">
    <property type="entry name" value="Alkaline_phosphatase_core_sf"/>
</dbReference>
<keyword evidence="5" id="KW-1185">Reference proteome</keyword>
<dbReference type="SUPFAM" id="SSF53649">
    <property type="entry name" value="Alkaline phosphatase-like"/>
    <property type="match status" value="1"/>
</dbReference>
<dbReference type="PANTHER" id="PTHR45953">
    <property type="entry name" value="IDURONATE 2-SULFATASE"/>
    <property type="match status" value="1"/>
</dbReference>
<dbReference type="InterPro" id="IPR000917">
    <property type="entry name" value="Sulfatase_N"/>
</dbReference>
<comment type="caution">
    <text evidence="4">The sequence shown here is derived from an EMBL/GenBank/DDBJ whole genome shotgun (WGS) entry which is preliminary data.</text>
</comment>
<dbReference type="Pfam" id="PF00884">
    <property type="entry name" value="Sulfatase"/>
    <property type="match status" value="1"/>
</dbReference>
<dbReference type="EMBL" id="SIRE01000001">
    <property type="protein sequence ID" value="TBL81943.1"/>
    <property type="molecule type" value="Genomic_DNA"/>
</dbReference>
<dbReference type="PANTHER" id="PTHR45953:SF1">
    <property type="entry name" value="IDURONATE 2-SULFATASE"/>
    <property type="match status" value="1"/>
</dbReference>
<reference evidence="4 5" key="1">
    <citation type="submission" date="2019-02" db="EMBL/GenBank/DDBJ databases">
        <title>Paenibacillus sp. nov., isolated from surface-sterilized tissue of Thalictrum simplex L.</title>
        <authorList>
            <person name="Tuo L."/>
        </authorList>
    </citation>
    <scope>NUCLEOTIDE SEQUENCE [LARGE SCALE GENOMIC DNA]</scope>
    <source>
        <strain evidence="4 5">N2SHLJ1</strain>
    </source>
</reference>
<accession>A0A4Q9E197</accession>
<proteinExistence type="predicted"/>